<organism evidence="1 2">
    <name type="scientific">Pontixanthobacter aestiaquae</name>
    <dbReference type="NCBI Taxonomy" id="1509367"/>
    <lineage>
        <taxon>Bacteria</taxon>
        <taxon>Pseudomonadati</taxon>
        <taxon>Pseudomonadota</taxon>
        <taxon>Alphaproteobacteria</taxon>
        <taxon>Sphingomonadales</taxon>
        <taxon>Erythrobacteraceae</taxon>
        <taxon>Pontixanthobacter</taxon>
    </lineage>
</organism>
<name>A0A844Z7D1_9SPHN</name>
<proteinExistence type="predicted"/>
<reference evidence="1 2" key="1">
    <citation type="submission" date="2019-12" db="EMBL/GenBank/DDBJ databases">
        <title>Genomic-based taxomic classification of the family Erythrobacteraceae.</title>
        <authorList>
            <person name="Xu L."/>
        </authorList>
    </citation>
    <scope>NUCLEOTIDE SEQUENCE [LARGE SCALE GENOMIC DNA]</scope>
    <source>
        <strain evidence="1 2">KCTC 42006</strain>
    </source>
</reference>
<keyword evidence="2" id="KW-1185">Reference proteome</keyword>
<protein>
    <submittedName>
        <fullName evidence="1">Uncharacterized protein</fullName>
    </submittedName>
</protein>
<dbReference type="RefSeq" id="WP_160612183.1">
    <property type="nucleotide sequence ID" value="NZ_JAUFQM010000001.1"/>
</dbReference>
<dbReference type="AlphaFoldDB" id="A0A844Z7D1"/>
<sequence>MCYGLDRETGIKSGQIAHIDKDASNSAPNNLVFLCLVHHDYFDSSTSQSKGLSPDEVKAFRSELYEDVFKSFTQKLRFGELELPASDPYAGKWIRIDSDIDSTEPNFISLPENFEGNNQYFLSGLALRHGANIDCPNLGTIEAVAVLFDDGEMVIHDDFKEDHSTTLILSNDRLQVREENECYAYGMGVTFEGEYARS</sequence>
<dbReference type="OrthoDB" id="9802640at2"/>
<dbReference type="Proteomes" id="UP000460290">
    <property type="component" value="Unassembled WGS sequence"/>
</dbReference>
<accession>A0A844Z7D1</accession>
<gene>
    <name evidence="1" type="ORF">GRI35_00345</name>
</gene>
<evidence type="ECO:0000313" key="2">
    <source>
        <dbReference type="Proteomes" id="UP000460290"/>
    </source>
</evidence>
<comment type="caution">
    <text evidence="1">The sequence shown here is derived from an EMBL/GenBank/DDBJ whole genome shotgun (WGS) entry which is preliminary data.</text>
</comment>
<dbReference type="EMBL" id="WTYZ01000001">
    <property type="protein sequence ID" value="MXO81819.1"/>
    <property type="molecule type" value="Genomic_DNA"/>
</dbReference>
<evidence type="ECO:0000313" key="1">
    <source>
        <dbReference type="EMBL" id="MXO81819.1"/>
    </source>
</evidence>